<accession>A0A7M7M804</accession>
<evidence type="ECO:0000256" key="1">
    <source>
        <dbReference type="SAM" id="MobiDB-lite"/>
    </source>
</evidence>
<dbReference type="Proteomes" id="UP000002358">
    <property type="component" value="Unassembled WGS sequence"/>
</dbReference>
<feature type="region of interest" description="Disordered" evidence="1">
    <location>
        <begin position="1"/>
        <end position="23"/>
    </location>
</feature>
<feature type="compositionally biased region" description="Basic and acidic residues" evidence="1">
    <location>
        <begin position="1"/>
        <end position="17"/>
    </location>
</feature>
<dbReference type="RefSeq" id="XP_016845110.1">
    <property type="nucleotide sequence ID" value="XM_016989621.3"/>
</dbReference>
<dbReference type="EnsemblMetazoa" id="XM_016989621">
    <property type="protein sequence ID" value="XP_016845110"/>
    <property type="gene ID" value="LOC107982140"/>
</dbReference>
<protein>
    <submittedName>
        <fullName evidence="2">Uncharacterized protein</fullName>
    </submittedName>
</protein>
<evidence type="ECO:0000313" key="3">
    <source>
        <dbReference type="Proteomes" id="UP000002358"/>
    </source>
</evidence>
<reference evidence="2" key="1">
    <citation type="submission" date="2021-01" db="UniProtKB">
        <authorList>
            <consortium name="EnsemblMetazoa"/>
        </authorList>
    </citation>
    <scope>IDENTIFICATION</scope>
</reference>
<dbReference type="OrthoDB" id="10063692at2759"/>
<dbReference type="AlphaFoldDB" id="A0A7M7M804"/>
<dbReference type="PROSITE" id="PS50330">
    <property type="entry name" value="UIM"/>
    <property type="match status" value="1"/>
</dbReference>
<dbReference type="KEGG" id="nvi:107982140"/>
<dbReference type="GeneID" id="107982140"/>
<evidence type="ECO:0000313" key="2">
    <source>
        <dbReference type="EnsemblMetazoa" id="XP_016845110"/>
    </source>
</evidence>
<proteinExistence type="predicted"/>
<keyword evidence="3" id="KW-1185">Reference proteome</keyword>
<name>A0A7M7M804_NASVI</name>
<organism evidence="2 3">
    <name type="scientific">Nasonia vitripennis</name>
    <name type="common">Parasitic wasp</name>
    <dbReference type="NCBI Taxonomy" id="7425"/>
    <lineage>
        <taxon>Eukaryota</taxon>
        <taxon>Metazoa</taxon>
        <taxon>Ecdysozoa</taxon>
        <taxon>Arthropoda</taxon>
        <taxon>Hexapoda</taxon>
        <taxon>Insecta</taxon>
        <taxon>Pterygota</taxon>
        <taxon>Neoptera</taxon>
        <taxon>Endopterygota</taxon>
        <taxon>Hymenoptera</taxon>
        <taxon>Apocrita</taxon>
        <taxon>Proctotrupomorpha</taxon>
        <taxon>Chalcidoidea</taxon>
        <taxon>Pteromalidae</taxon>
        <taxon>Pteromalinae</taxon>
        <taxon>Nasonia</taxon>
    </lineage>
</organism>
<dbReference type="InParanoid" id="A0A7M7M804"/>
<sequence>MKPKVDQPKASTEEARFPSKGYRLGTKAEEDAKILQAARALENVMVSSTSRVDRDQKSRSYPKFQDSLANVANSIDDEEDDDLRKALQLSLEYVTAPPTPDQEDVRWHRLNYLNRMNSRGSTSEGSTKLNT</sequence>
<dbReference type="InterPro" id="IPR003903">
    <property type="entry name" value="UIM_dom"/>
</dbReference>